<evidence type="ECO:0000313" key="2">
    <source>
        <dbReference type="EMBL" id="QII82348.1"/>
    </source>
</evidence>
<dbReference type="InterPro" id="IPR013196">
    <property type="entry name" value="HTH_11"/>
</dbReference>
<dbReference type="Proteomes" id="UP000501451">
    <property type="component" value="Chromosome"/>
</dbReference>
<evidence type="ECO:0000259" key="1">
    <source>
        <dbReference type="Pfam" id="PF08279"/>
    </source>
</evidence>
<gene>
    <name evidence="2" type="ORF">G7057_07815</name>
</gene>
<accession>A0A6G7KAQ5</accession>
<dbReference type="Pfam" id="PF08279">
    <property type="entry name" value="HTH_11"/>
    <property type="match status" value="1"/>
</dbReference>
<dbReference type="KEGG" id="jar:G7057_07815"/>
<dbReference type="Gene3D" id="1.10.10.10">
    <property type="entry name" value="Winged helix-like DNA-binding domain superfamily/Winged helix DNA-binding domain"/>
    <property type="match status" value="1"/>
</dbReference>
<proteinExistence type="predicted"/>
<dbReference type="InterPro" id="IPR036388">
    <property type="entry name" value="WH-like_DNA-bd_sf"/>
</dbReference>
<dbReference type="InterPro" id="IPR036390">
    <property type="entry name" value="WH_DNA-bd_sf"/>
</dbReference>
<dbReference type="SUPFAM" id="SSF46785">
    <property type="entry name" value="Winged helix' DNA-binding domain"/>
    <property type="match status" value="1"/>
</dbReference>
<reference evidence="2 3" key="1">
    <citation type="journal article" date="2017" name="Int. J. Syst. Evol. Microbiol.">
        <title>Jeotgalibaca porci sp. nov. and Jeotgalibaca arthritidis sp. nov., isolated from pigs, and emended description of the genus Jeotgalibaca.</title>
        <authorList>
            <person name="Zamora L."/>
            <person name="Perez-Sancho M."/>
            <person name="Dominguez L."/>
            <person name="Fernandez-Garayzabal J.F."/>
            <person name="Vela A.I."/>
        </authorList>
    </citation>
    <scope>NUCLEOTIDE SEQUENCE [LARGE SCALE GENOMIC DNA]</scope>
    <source>
        <strain evidence="2 3">CECT 9157</strain>
    </source>
</reference>
<name>A0A6G7KAQ5_9LACT</name>
<evidence type="ECO:0000313" key="3">
    <source>
        <dbReference type="Proteomes" id="UP000501451"/>
    </source>
</evidence>
<sequence>MIWQLVSPKDQRIYKIIELLFDSDQTVTINTIAKETNSSIRTIKYELTDLKKFLSVYNGRLISSFDGIIMELPAHIGIDVF</sequence>
<keyword evidence="3" id="KW-1185">Reference proteome</keyword>
<protein>
    <submittedName>
        <fullName evidence="2">HTH domain-containing protein</fullName>
    </submittedName>
</protein>
<feature type="domain" description="Helix-turn-helix type 11" evidence="1">
    <location>
        <begin position="12"/>
        <end position="54"/>
    </location>
</feature>
<organism evidence="2 3">
    <name type="scientific">Jeotgalibaca arthritidis</name>
    <dbReference type="NCBI Taxonomy" id="1868794"/>
    <lineage>
        <taxon>Bacteria</taxon>
        <taxon>Bacillati</taxon>
        <taxon>Bacillota</taxon>
        <taxon>Bacilli</taxon>
        <taxon>Lactobacillales</taxon>
        <taxon>Carnobacteriaceae</taxon>
        <taxon>Jeotgalibaca</taxon>
    </lineage>
</organism>
<dbReference type="RefSeq" id="WP_166162566.1">
    <property type="nucleotide sequence ID" value="NZ_CP049740.1"/>
</dbReference>
<dbReference type="EMBL" id="CP049740">
    <property type="protein sequence ID" value="QII82348.1"/>
    <property type="molecule type" value="Genomic_DNA"/>
</dbReference>
<dbReference type="AlphaFoldDB" id="A0A6G7KAQ5"/>